<evidence type="ECO:0000313" key="2">
    <source>
        <dbReference type="Proteomes" id="UP000639403"/>
    </source>
</evidence>
<evidence type="ECO:0000313" key="1">
    <source>
        <dbReference type="EMBL" id="KAF9809198.1"/>
    </source>
</evidence>
<gene>
    <name evidence="1" type="ORF">IEO21_07498</name>
</gene>
<reference evidence="1" key="2">
    <citation type="journal article" name="Front. Microbiol.">
        <title>Degradative Capacity of Two Strains of Rhodonia placenta: From Phenotype to Genotype.</title>
        <authorList>
            <person name="Kolle M."/>
            <person name="Horta M.A.C."/>
            <person name="Nowrousian M."/>
            <person name="Ohm R.A."/>
            <person name="Benz J.P."/>
            <person name="Pilgard A."/>
        </authorList>
    </citation>
    <scope>NUCLEOTIDE SEQUENCE</scope>
    <source>
        <strain evidence="1">FPRL280</strain>
    </source>
</reference>
<accession>A0A8H7NXY4</accession>
<sequence length="66" mass="6521">MDVTLGGGAGLREMALLMLGSAGPGGLCSESAGQKLGLSAAHLREVCGILPVTGDGKRVILSNEPS</sequence>
<dbReference type="Proteomes" id="UP000639403">
    <property type="component" value="Unassembled WGS sequence"/>
</dbReference>
<protein>
    <submittedName>
        <fullName evidence="1">Uncharacterized protein</fullName>
    </submittedName>
</protein>
<proteinExistence type="predicted"/>
<organism evidence="1 2">
    <name type="scientific">Rhodonia placenta</name>
    <dbReference type="NCBI Taxonomy" id="104341"/>
    <lineage>
        <taxon>Eukaryota</taxon>
        <taxon>Fungi</taxon>
        <taxon>Dikarya</taxon>
        <taxon>Basidiomycota</taxon>
        <taxon>Agaricomycotina</taxon>
        <taxon>Agaricomycetes</taxon>
        <taxon>Polyporales</taxon>
        <taxon>Adustoporiaceae</taxon>
        <taxon>Rhodonia</taxon>
    </lineage>
</organism>
<dbReference type="AlphaFoldDB" id="A0A8H7NXY4"/>
<name>A0A8H7NXY4_9APHY</name>
<dbReference type="EMBL" id="JADOXO010000214">
    <property type="protein sequence ID" value="KAF9809198.1"/>
    <property type="molecule type" value="Genomic_DNA"/>
</dbReference>
<reference evidence="1" key="1">
    <citation type="submission" date="2020-11" db="EMBL/GenBank/DDBJ databases">
        <authorList>
            <person name="Koelle M."/>
            <person name="Horta M.A.C."/>
            <person name="Nowrousian M."/>
            <person name="Ohm R.A."/>
            <person name="Benz P."/>
            <person name="Pilgard A."/>
        </authorList>
    </citation>
    <scope>NUCLEOTIDE SEQUENCE</scope>
    <source>
        <strain evidence="1">FPRL280</strain>
    </source>
</reference>
<comment type="caution">
    <text evidence="1">The sequence shown here is derived from an EMBL/GenBank/DDBJ whole genome shotgun (WGS) entry which is preliminary data.</text>
</comment>